<accession>A0A2S8BF18</accession>
<evidence type="ECO:0000256" key="10">
    <source>
        <dbReference type="SAM" id="Phobius"/>
    </source>
</evidence>
<evidence type="ECO:0000256" key="9">
    <source>
        <dbReference type="ARBA" id="ARBA00023136"/>
    </source>
</evidence>
<dbReference type="GO" id="GO:0005886">
    <property type="term" value="C:plasma membrane"/>
    <property type="evidence" value="ECO:0007669"/>
    <property type="project" value="UniProtKB-SubCell"/>
</dbReference>
<keyword evidence="5" id="KW-0547">Nucleotide-binding</keyword>
<gene>
    <name evidence="11" type="primary">eccB3_2</name>
    <name evidence="11" type="ORF">C1Y40_04562</name>
</gene>
<evidence type="ECO:0000256" key="8">
    <source>
        <dbReference type="ARBA" id="ARBA00022989"/>
    </source>
</evidence>
<keyword evidence="8 10" id="KW-1133">Transmembrane helix</keyword>
<comment type="caution">
    <text evidence="11">The sequence shown here is derived from an EMBL/GenBank/DDBJ whole genome shotgun (WGS) entry which is preliminary data.</text>
</comment>
<dbReference type="InterPro" id="IPR007795">
    <property type="entry name" value="T7SS_EccB"/>
</dbReference>
<keyword evidence="9 10" id="KW-0472">Membrane</keyword>
<proteinExistence type="inferred from homology"/>
<comment type="subcellular location">
    <subcellularLocation>
        <location evidence="1">Cell membrane</location>
        <topology evidence="1">Single-pass membrane protein</topology>
    </subcellularLocation>
</comment>
<keyword evidence="4 10" id="KW-0812">Transmembrane</keyword>
<reference evidence="11 12" key="1">
    <citation type="journal article" date="2017" name="Int. J. Syst. Evol. Microbiol.">
        <title>Mycobacterium talmoniae sp. nov., a slowly growing mycobacterium isolated from human respiratory samples.</title>
        <authorList>
            <person name="Davidson R.M."/>
            <person name="DeGroote M.A."/>
            <person name="Marola J.L."/>
            <person name="Buss S."/>
            <person name="Jones V."/>
            <person name="McNeil M.R."/>
            <person name="Freifeld A.G."/>
            <person name="Elaine Epperson L."/>
            <person name="Hasan N.A."/>
            <person name="Jackson M."/>
            <person name="Iwen P.C."/>
            <person name="Salfinger M."/>
            <person name="Strong M."/>
        </authorList>
    </citation>
    <scope>NUCLEOTIDE SEQUENCE [LARGE SCALE GENOMIC DNA]</scope>
    <source>
        <strain evidence="11 12">ATCC BAA-2683</strain>
    </source>
</reference>
<keyword evidence="7" id="KW-0067">ATP-binding</keyword>
<dbReference type="Gene3D" id="2.40.50.910">
    <property type="entry name" value="Type VII secretion system EccB, repeat 3 domain"/>
    <property type="match status" value="1"/>
</dbReference>
<sequence length="526" mass="55694">MCRYPRDPVVRYRCFGTGPMLMGAVMPAQVTTRAQVNGYRFLLRRLEHALIRADSRMIHDPMRGQIRSLMVGVVMAVLITGACGVLAFFKPSPNIGNAQILLSKSSGALFVKIGDRVHPVLNVTSARLITGQPDTPKQVDDKWLNDTPRGPMVGIIGAPASIRPGDDLGKSSWTVCDTVQTPDVAKGTGMAGLETTVLANDPVLNDDIRAATPAQMVAATDGKTVFLIYNGVRAPVDPQDPIVVNALHLQGTLPRPISPGLLNAFPLVPPIRPVVISGVGDTIPSVPPAYRVGSIIKTVDSKGEQLYVVLRDGLQPVSAATADIIRYSNPEIPTAGTQEVAPAVVSGVPVVHELPVDHYPTVSPEIVNLEPERVMCMSWQRANTAAQATTRLLVGHRLPLPSGAQPVRLATADGNGPGLDSVYLKPGSGEFVQATGGDVDSRATGRLFYVSDTGLRYLIKDLPTAAALGVTGVKDPDSDAQLPQFAPWPVLSLLPPGPELSQEAALVAHDGMAADPTGLKVDPPKH</sequence>
<name>A0A2S8BF18_9MYCO</name>
<dbReference type="InterPro" id="IPR044857">
    <property type="entry name" value="T7SS_EccB_R1"/>
</dbReference>
<dbReference type="GO" id="GO:0005576">
    <property type="term" value="C:extracellular region"/>
    <property type="evidence" value="ECO:0007669"/>
    <property type="project" value="TreeGrafter"/>
</dbReference>
<dbReference type="InterPro" id="IPR042485">
    <property type="entry name" value="T7SS_EccB_R3"/>
</dbReference>
<organism evidence="11 12">
    <name type="scientific">Mycobacterium talmoniae</name>
    <dbReference type="NCBI Taxonomy" id="1858794"/>
    <lineage>
        <taxon>Bacteria</taxon>
        <taxon>Bacillati</taxon>
        <taxon>Actinomycetota</taxon>
        <taxon>Actinomycetes</taxon>
        <taxon>Mycobacteriales</taxon>
        <taxon>Mycobacteriaceae</taxon>
        <taxon>Mycobacterium</taxon>
    </lineage>
</organism>
<feature type="transmembrane region" description="Helical" evidence="10">
    <location>
        <begin position="66"/>
        <end position="89"/>
    </location>
</feature>
<evidence type="ECO:0000256" key="6">
    <source>
        <dbReference type="ARBA" id="ARBA00022801"/>
    </source>
</evidence>
<dbReference type="AlphaFoldDB" id="A0A2S8BF18"/>
<evidence type="ECO:0000256" key="5">
    <source>
        <dbReference type="ARBA" id="ARBA00022741"/>
    </source>
</evidence>
<dbReference type="Pfam" id="PF05108">
    <property type="entry name" value="T7SS_ESX1_EccB"/>
    <property type="match status" value="1"/>
</dbReference>
<evidence type="ECO:0000256" key="1">
    <source>
        <dbReference type="ARBA" id="ARBA00004162"/>
    </source>
</evidence>
<dbReference type="PANTHER" id="PTHR40765:SF2">
    <property type="entry name" value="ESX-2 SECRETION SYSTEM ATPASE ECCB2"/>
    <property type="match status" value="1"/>
</dbReference>
<dbReference type="EC" id="3.6.-.-" evidence="11"/>
<evidence type="ECO:0000256" key="7">
    <source>
        <dbReference type="ARBA" id="ARBA00022840"/>
    </source>
</evidence>
<evidence type="ECO:0000313" key="11">
    <source>
        <dbReference type="EMBL" id="PQM45277.1"/>
    </source>
</evidence>
<dbReference type="NCBIfam" id="TIGR03919">
    <property type="entry name" value="T7SS_EccB"/>
    <property type="match status" value="1"/>
</dbReference>
<dbReference type="PANTHER" id="PTHR40765">
    <property type="entry name" value="ESX-2 SECRETION SYSTEM ATPASE ECCB2"/>
    <property type="match status" value="1"/>
</dbReference>
<keyword evidence="3" id="KW-1003">Cell membrane</keyword>
<dbReference type="GO" id="GO:0005524">
    <property type="term" value="F:ATP binding"/>
    <property type="evidence" value="ECO:0007669"/>
    <property type="project" value="UniProtKB-KW"/>
</dbReference>
<dbReference type="Gene3D" id="3.30.2390.20">
    <property type="entry name" value="Type VII secretion system EccB, repeat 1 domain"/>
    <property type="match status" value="1"/>
</dbReference>
<evidence type="ECO:0000256" key="2">
    <source>
        <dbReference type="ARBA" id="ARBA00008149"/>
    </source>
</evidence>
<keyword evidence="6 11" id="KW-0378">Hydrolase</keyword>
<dbReference type="EMBL" id="PPEA01000656">
    <property type="protein sequence ID" value="PQM45277.1"/>
    <property type="molecule type" value="Genomic_DNA"/>
</dbReference>
<comment type="similarity">
    <text evidence="2">Belongs to the EccB family.</text>
</comment>
<evidence type="ECO:0000313" key="12">
    <source>
        <dbReference type="Proteomes" id="UP000238296"/>
    </source>
</evidence>
<dbReference type="GO" id="GO:0016787">
    <property type="term" value="F:hydrolase activity"/>
    <property type="evidence" value="ECO:0007669"/>
    <property type="project" value="UniProtKB-KW"/>
</dbReference>
<evidence type="ECO:0000256" key="3">
    <source>
        <dbReference type="ARBA" id="ARBA00022475"/>
    </source>
</evidence>
<protein>
    <submittedName>
        <fullName evidence="11">ESX-3 secretion system ATPase EccB3</fullName>
        <ecNumber evidence="11">3.6.-.-</ecNumber>
    </submittedName>
</protein>
<dbReference type="Proteomes" id="UP000238296">
    <property type="component" value="Unassembled WGS sequence"/>
</dbReference>
<evidence type="ECO:0000256" key="4">
    <source>
        <dbReference type="ARBA" id="ARBA00022692"/>
    </source>
</evidence>